<dbReference type="Pfam" id="PF12706">
    <property type="entry name" value="Lactamase_B_2"/>
    <property type="match status" value="1"/>
</dbReference>
<evidence type="ECO:0000313" key="2">
    <source>
        <dbReference type="EMBL" id="GFO89264.1"/>
    </source>
</evidence>
<gene>
    <name evidence="2" type="ORF">BUFA31_24280</name>
</gene>
<dbReference type="EMBL" id="BLYJ01000040">
    <property type="protein sequence ID" value="GFO89264.1"/>
    <property type="molecule type" value="Genomic_DNA"/>
</dbReference>
<dbReference type="InterPro" id="IPR052533">
    <property type="entry name" value="WalJ/YycJ-like"/>
</dbReference>
<dbReference type="Proteomes" id="UP000620147">
    <property type="component" value="Unassembled WGS sequence"/>
</dbReference>
<evidence type="ECO:0000259" key="1">
    <source>
        <dbReference type="SMART" id="SM00849"/>
    </source>
</evidence>
<feature type="domain" description="Metallo-beta-lactamase" evidence="1">
    <location>
        <begin position="11"/>
        <end position="179"/>
    </location>
</feature>
<comment type="caution">
    <text evidence="2">The sequence shown here is derived from an EMBL/GenBank/DDBJ whole genome shotgun (WGS) entry which is preliminary data.</text>
</comment>
<protein>
    <recommendedName>
        <fullName evidence="1">Metallo-beta-lactamase domain-containing protein</fullName>
    </recommendedName>
</protein>
<dbReference type="SUPFAM" id="SSF56281">
    <property type="entry name" value="Metallo-hydrolase/oxidoreductase"/>
    <property type="match status" value="1"/>
</dbReference>
<organism evidence="2 3">
    <name type="scientific">Butyricicoccus faecihominis</name>
    <dbReference type="NCBI Taxonomy" id="1712515"/>
    <lineage>
        <taxon>Bacteria</taxon>
        <taxon>Bacillati</taxon>
        <taxon>Bacillota</taxon>
        <taxon>Clostridia</taxon>
        <taxon>Eubacteriales</taxon>
        <taxon>Butyricicoccaceae</taxon>
        <taxon>Butyricicoccus</taxon>
    </lineage>
</organism>
<dbReference type="InterPro" id="IPR036866">
    <property type="entry name" value="RibonucZ/Hydroxyglut_hydro"/>
</dbReference>
<reference evidence="2 3" key="1">
    <citation type="submission" date="2020-06" db="EMBL/GenBank/DDBJ databases">
        <title>Characterization of fructooligosaccharide metabolism and fructooligosaccharide-degrading enzymes in human commensal butyrate producers.</title>
        <authorList>
            <person name="Tanno H."/>
            <person name="Fujii T."/>
            <person name="Hirano K."/>
            <person name="Maeno S."/>
            <person name="Tonozuka T."/>
            <person name="Sakamoto M."/>
            <person name="Ohkuma M."/>
            <person name="Tochio T."/>
            <person name="Endo A."/>
        </authorList>
    </citation>
    <scope>NUCLEOTIDE SEQUENCE [LARGE SCALE GENOMIC DNA]</scope>
    <source>
        <strain evidence="2 3">JCM 31056</strain>
    </source>
</reference>
<sequence length="233" mass="25995">MTFTSLASSSKGNAYVVSDGETTLLLECGLTFKELQKRLGYGVAGITACLVSHEHQDHAKAAAQLLKGGVPVYMSEGTAAAHKDAMDAAHLIKAGDVLRFGHLTVVPFRTFHNTDEPLGFLIEDGRTKERLLWAVDTANLGVTADKLTYIAVECNYEERLLNRSDRIPSVLKDRIRHSHFEVSDVIRWLHKQDLSGVLTIWLLHLSAGNSRAEAWQRRFEREFPGIEIRICPE</sequence>
<dbReference type="InterPro" id="IPR001279">
    <property type="entry name" value="Metallo-B-lactamas"/>
</dbReference>
<name>A0ABQ1E2S3_9FIRM</name>
<dbReference type="PANTHER" id="PTHR47619">
    <property type="entry name" value="METALLO-HYDROLASE YYCJ-RELATED"/>
    <property type="match status" value="1"/>
</dbReference>
<dbReference type="SMART" id="SM00849">
    <property type="entry name" value="Lactamase_B"/>
    <property type="match status" value="1"/>
</dbReference>
<evidence type="ECO:0000313" key="3">
    <source>
        <dbReference type="Proteomes" id="UP000620147"/>
    </source>
</evidence>
<dbReference type="PANTHER" id="PTHR47619:SF1">
    <property type="entry name" value="EXODEOXYRIBONUCLEASE WALJ"/>
    <property type="match status" value="1"/>
</dbReference>
<accession>A0ABQ1E2S3</accession>
<proteinExistence type="predicted"/>
<dbReference type="Gene3D" id="3.60.15.10">
    <property type="entry name" value="Ribonuclease Z/Hydroxyacylglutathione hydrolase-like"/>
    <property type="match status" value="1"/>
</dbReference>
<dbReference type="RefSeq" id="WP_188885535.1">
    <property type="nucleotide sequence ID" value="NZ_BLYJ01000040.1"/>
</dbReference>
<keyword evidence="3" id="KW-1185">Reference proteome</keyword>